<accession>A0A1U7NKL2</accession>
<keyword evidence="3" id="KW-1185">Reference proteome</keyword>
<feature type="transmembrane region" description="Helical" evidence="1">
    <location>
        <begin position="7"/>
        <end position="25"/>
    </location>
</feature>
<keyword evidence="1" id="KW-0812">Transmembrane</keyword>
<dbReference type="AlphaFoldDB" id="A0A1U7NKL2"/>
<keyword evidence="1" id="KW-1133">Transmembrane helix</keyword>
<name>A0A1U7NKL2_9FIRM</name>
<evidence type="ECO:0000256" key="1">
    <source>
        <dbReference type="SAM" id="Phobius"/>
    </source>
</evidence>
<sequence>MQNWKAFITNMLIYWSVGFALILLYHEQYEACLFLLMIFGFSSWLKWILHGKEKNEEIDS</sequence>
<evidence type="ECO:0000313" key="3">
    <source>
        <dbReference type="Proteomes" id="UP000186705"/>
    </source>
</evidence>
<dbReference type="Proteomes" id="UP000186705">
    <property type="component" value="Unassembled WGS sequence"/>
</dbReference>
<reference evidence="2 3" key="1">
    <citation type="submission" date="2016-11" db="EMBL/GenBank/DDBJ databases">
        <title>Description of two novel members of the family Erysipelotrichaceae: Ileibacterium lipovorans gen. nov., sp. nov. and Dubosiella newyorkensis, gen. nov., sp. nov.</title>
        <authorList>
            <person name="Cox L.M."/>
            <person name="Sohn J."/>
            <person name="Tyrrell K.L."/>
            <person name="Citron D.M."/>
            <person name="Lawson P.A."/>
            <person name="Patel N.B."/>
            <person name="Iizumi T."/>
            <person name="Perez-Perez G.I."/>
            <person name="Goldstein E.J."/>
            <person name="Blaser M.J."/>
        </authorList>
    </citation>
    <scope>NUCLEOTIDE SEQUENCE [LARGE SCALE GENOMIC DNA]</scope>
    <source>
        <strain evidence="2 3">NYU-BL-A4</strain>
    </source>
</reference>
<protein>
    <submittedName>
        <fullName evidence="2">Uncharacterized protein</fullName>
    </submittedName>
</protein>
<evidence type="ECO:0000313" key="2">
    <source>
        <dbReference type="EMBL" id="OLU44874.1"/>
    </source>
</evidence>
<dbReference type="RefSeq" id="WP_076342063.1">
    <property type="nucleotide sequence ID" value="NZ_CAPDDE010000039.1"/>
</dbReference>
<comment type="caution">
    <text evidence="2">The sequence shown here is derived from an EMBL/GenBank/DDBJ whole genome shotgun (WGS) entry which is preliminary data.</text>
</comment>
<keyword evidence="1" id="KW-0472">Membrane</keyword>
<proteinExistence type="predicted"/>
<dbReference type="GeneID" id="78276223"/>
<gene>
    <name evidence="2" type="ORF">BO225_09755</name>
</gene>
<dbReference type="EMBL" id="MPKA01000093">
    <property type="protein sequence ID" value="OLU44874.1"/>
    <property type="molecule type" value="Genomic_DNA"/>
</dbReference>
<organism evidence="2 3">
    <name type="scientific">Dubosiella newyorkensis</name>
    <dbReference type="NCBI Taxonomy" id="1862672"/>
    <lineage>
        <taxon>Bacteria</taxon>
        <taxon>Bacillati</taxon>
        <taxon>Bacillota</taxon>
        <taxon>Erysipelotrichia</taxon>
        <taxon>Erysipelotrichales</taxon>
        <taxon>Erysipelotrichaceae</taxon>
        <taxon>Dubosiella</taxon>
    </lineage>
</organism>